<evidence type="ECO:0000313" key="3">
    <source>
        <dbReference type="EMBL" id="ONK66791.1"/>
    </source>
</evidence>
<dbReference type="InterPro" id="IPR036412">
    <property type="entry name" value="HAD-like_sf"/>
</dbReference>
<reference evidence="4" key="1">
    <citation type="journal article" date="2017" name="Nat. Commun.">
        <title>The asparagus genome sheds light on the origin and evolution of a young Y chromosome.</title>
        <authorList>
            <person name="Harkess A."/>
            <person name="Zhou J."/>
            <person name="Xu C."/>
            <person name="Bowers J.E."/>
            <person name="Van der Hulst R."/>
            <person name="Ayyampalayam S."/>
            <person name="Mercati F."/>
            <person name="Riccardi P."/>
            <person name="McKain M.R."/>
            <person name="Kakrana A."/>
            <person name="Tang H."/>
            <person name="Ray J."/>
            <person name="Groenendijk J."/>
            <person name="Arikit S."/>
            <person name="Mathioni S.M."/>
            <person name="Nakano M."/>
            <person name="Shan H."/>
            <person name="Telgmann-Rauber A."/>
            <person name="Kanno A."/>
            <person name="Yue Z."/>
            <person name="Chen H."/>
            <person name="Li W."/>
            <person name="Chen Y."/>
            <person name="Xu X."/>
            <person name="Zhang Y."/>
            <person name="Luo S."/>
            <person name="Chen H."/>
            <person name="Gao J."/>
            <person name="Mao Z."/>
            <person name="Pires J.C."/>
            <person name="Luo M."/>
            <person name="Kudrna D."/>
            <person name="Wing R.A."/>
            <person name="Meyers B.C."/>
            <person name="Yi K."/>
            <person name="Kong H."/>
            <person name="Lavrijsen P."/>
            <person name="Sunseri F."/>
            <person name="Falavigna A."/>
            <person name="Ye Y."/>
            <person name="Leebens-Mack J.H."/>
            <person name="Chen G."/>
        </authorList>
    </citation>
    <scope>NUCLEOTIDE SEQUENCE [LARGE SCALE GENOMIC DNA]</scope>
    <source>
        <strain evidence="4">cv. DH0086</strain>
    </source>
</reference>
<dbReference type="InterPro" id="IPR005519">
    <property type="entry name" value="Acid_phosphat_B-like"/>
</dbReference>
<dbReference type="InterPro" id="IPR023214">
    <property type="entry name" value="HAD_sf"/>
</dbReference>
<gene>
    <name evidence="3" type="ORF">A4U43_C06F12000</name>
</gene>
<organism evidence="3 4">
    <name type="scientific">Asparagus officinalis</name>
    <name type="common">Garden asparagus</name>
    <dbReference type="NCBI Taxonomy" id="4686"/>
    <lineage>
        <taxon>Eukaryota</taxon>
        <taxon>Viridiplantae</taxon>
        <taxon>Streptophyta</taxon>
        <taxon>Embryophyta</taxon>
        <taxon>Tracheophyta</taxon>
        <taxon>Spermatophyta</taxon>
        <taxon>Magnoliopsida</taxon>
        <taxon>Liliopsida</taxon>
        <taxon>Asparagales</taxon>
        <taxon>Asparagaceae</taxon>
        <taxon>Asparagoideae</taxon>
        <taxon>Asparagus</taxon>
    </lineage>
</organism>
<keyword evidence="4" id="KW-1185">Reference proteome</keyword>
<protein>
    <recommendedName>
        <fullName evidence="5">Acid phosphatase</fullName>
    </recommendedName>
</protein>
<feature type="signal peptide" evidence="2">
    <location>
        <begin position="1"/>
        <end position="22"/>
    </location>
</feature>
<feature type="chain" id="PRO_5024353585" description="Acid phosphatase" evidence="2">
    <location>
        <begin position="23"/>
        <end position="200"/>
    </location>
</feature>
<dbReference type="PANTHER" id="PTHR31284:SF19">
    <property type="entry name" value="VEGETATIVE STORAGE PROTEIN 1-RELATED"/>
    <property type="match status" value="1"/>
</dbReference>
<dbReference type="Pfam" id="PF03767">
    <property type="entry name" value="Acid_phosphat_B"/>
    <property type="match status" value="1"/>
</dbReference>
<dbReference type="Proteomes" id="UP000243459">
    <property type="component" value="Chromosome 6"/>
</dbReference>
<dbReference type="SUPFAM" id="SSF56784">
    <property type="entry name" value="HAD-like"/>
    <property type="match status" value="1"/>
</dbReference>
<dbReference type="AlphaFoldDB" id="A0A5P1EQF4"/>
<evidence type="ECO:0008006" key="5">
    <source>
        <dbReference type="Google" id="ProtNLM"/>
    </source>
</evidence>
<evidence type="ECO:0000313" key="4">
    <source>
        <dbReference type="Proteomes" id="UP000243459"/>
    </source>
</evidence>
<sequence>MDFTHVLLLSILTTLLPIPTAGRHHGLPLPINLLRPTTGSDHHPINGLSCESWRFAVETNNKRDWKVPGECERVGTFNPKLFNEWVIKGVAPALPESLKLYYKLVSLGIKVVFLTGRGEDKRNATTVNLKKQGYHSWKKLLLKPTNSGTSAVSFKSSERRKLADEGYRIVGNIGDQWSDILGSPQGERTFKLPDPMYYIS</sequence>
<evidence type="ECO:0000256" key="2">
    <source>
        <dbReference type="SAM" id="SignalP"/>
    </source>
</evidence>
<dbReference type="PANTHER" id="PTHR31284">
    <property type="entry name" value="ACID PHOSPHATASE-LIKE PROTEIN"/>
    <property type="match status" value="1"/>
</dbReference>
<name>A0A5P1EQF4_ASPOF</name>
<evidence type="ECO:0000256" key="1">
    <source>
        <dbReference type="ARBA" id="ARBA00022729"/>
    </source>
</evidence>
<keyword evidence="1 2" id="KW-0732">Signal</keyword>
<dbReference type="EMBL" id="CM007386">
    <property type="protein sequence ID" value="ONK66791.1"/>
    <property type="molecule type" value="Genomic_DNA"/>
</dbReference>
<dbReference type="Gene3D" id="3.40.50.1000">
    <property type="entry name" value="HAD superfamily/HAD-like"/>
    <property type="match status" value="1"/>
</dbReference>
<dbReference type="OMA" id="SAWAMEG"/>
<dbReference type="Gramene" id="ONK66791">
    <property type="protein sequence ID" value="ONK66791"/>
    <property type="gene ID" value="A4U43_C06F12000"/>
</dbReference>
<proteinExistence type="predicted"/>
<accession>A0A5P1EQF4</accession>